<dbReference type="InterPro" id="IPR036663">
    <property type="entry name" value="Fumarylacetoacetase_C_sf"/>
</dbReference>
<evidence type="ECO:0000259" key="2">
    <source>
        <dbReference type="Pfam" id="PF01557"/>
    </source>
</evidence>
<comment type="caution">
    <text evidence="3">The sequence shown here is derived from an EMBL/GenBank/DDBJ whole genome shotgun (WGS) entry which is preliminary data.</text>
</comment>
<feature type="domain" description="Fumarylacetoacetase-like C-terminal" evidence="2">
    <location>
        <begin position="99"/>
        <end position="262"/>
    </location>
</feature>
<dbReference type="GO" id="GO:0008684">
    <property type="term" value="F:2-oxopent-4-enoate hydratase activity"/>
    <property type="evidence" value="ECO:0007669"/>
    <property type="project" value="TreeGrafter"/>
</dbReference>
<dbReference type="InterPro" id="IPR011234">
    <property type="entry name" value="Fumarylacetoacetase-like_C"/>
</dbReference>
<evidence type="ECO:0000313" key="3">
    <source>
        <dbReference type="EMBL" id="NDY82022.1"/>
    </source>
</evidence>
<dbReference type="SUPFAM" id="SSF56529">
    <property type="entry name" value="FAH"/>
    <property type="match status" value="1"/>
</dbReference>
<gene>
    <name evidence="3" type="ORF">G3I67_02145</name>
</gene>
<evidence type="ECO:0000256" key="1">
    <source>
        <dbReference type="ARBA" id="ARBA00023239"/>
    </source>
</evidence>
<reference evidence="3" key="1">
    <citation type="submission" date="2020-02" db="EMBL/GenBank/DDBJ databases">
        <authorList>
            <person name="Chen W.-M."/>
        </authorList>
    </citation>
    <scope>NUCLEOTIDE SEQUENCE</scope>
    <source>
        <strain evidence="3">NBD-18</strain>
    </source>
</reference>
<dbReference type="GO" id="GO:0005737">
    <property type="term" value="C:cytoplasm"/>
    <property type="evidence" value="ECO:0007669"/>
    <property type="project" value="TreeGrafter"/>
</dbReference>
<proteinExistence type="predicted"/>
<accession>A0A6B2QVB2</accession>
<dbReference type="Gene3D" id="3.90.850.10">
    <property type="entry name" value="Fumarylacetoacetase-like, C-terminal domain"/>
    <property type="match status" value="1"/>
</dbReference>
<dbReference type="AlphaFoldDB" id="A0A6B2QVB2"/>
<dbReference type="InterPro" id="IPR050772">
    <property type="entry name" value="Hydratase-Decarb/MhpD_sf"/>
</dbReference>
<dbReference type="EMBL" id="JAAGRN010000001">
    <property type="protein sequence ID" value="NDY82022.1"/>
    <property type="molecule type" value="Genomic_DNA"/>
</dbReference>
<dbReference type="Pfam" id="PF01557">
    <property type="entry name" value="FAA_hydrolase"/>
    <property type="match status" value="1"/>
</dbReference>
<protein>
    <submittedName>
        <fullName evidence="3">Hydratase</fullName>
    </submittedName>
</protein>
<dbReference type="PANTHER" id="PTHR30143:SF0">
    <property type="entry name" value="2-KETO-4-PENTENOATE HYDRATASE"/>
    <property type="match status" value="1"/>
</dbReference>
<name>A0A6B2QVB2_9BURK</name>
<dbReference type="RefSeq" id="WP_163651304.1">
    <property type="nucleotide sequence ID" value="NZ_JAAGRN010000001.1"/>
</dbReference>
<sequence>MNDTKTLMAAKTLWSHWQDGTTIDSLAGDLRPLTRAQGYAVQAMLPDVSAQQVSGWKIAATSKVGQTHINVTGPLAGRLLSKQIYPPGATVPSFGNRMKVAEPEMAFTLGQSLGPRSQPYTMDDVLQAVATLHPALEMPNSRFAQFTAAGEAQLLADCACAHHFMLGQAAPDTWRNLDLSRQKVHAKSTKPDGTTWTRDGSGEAVLGDPRIALTWVVNELTSQGLTLSAGQFFTTGTCMVPIEIEPGDHVQADFGELGQISMRFGLE</sequence>
<keyword evidence="1" id="KW-0456">Lyase</keyword>
<organism evidence="3">
    <name type="scientific">Sheuella amnicola</name>
    <dbReference type="NCBI Taxonomy" id="2707330"/>
    <lineage>
        <taxon>Bacteria</taxon>
        <taxon>Pseudomonadati</taxon>
        <taxon>Pseudomonadota</taxon>
        <taxon>Betaproteobacteria</taxon>
        <taxon>Burkholderiales</taxon>
        <taxon>Alcaligenaceae</taxon>
        <taxon>Sheuella</taxon>
    </lineage>
</organism>
<dbReference type="PANTHER" id="PTHR30143">
    <property type="entry name" value="ACID HYDRATASE"/>
    <property type="match status" value="1"/>
</dbReference>